<feature type="compositionally biased region" description="Low complexity" evidence="5">
    <location>
        <begin position="331"/>
        <end position="342"/>
    </location>
</feature>
<comment type="caution">
    <text evidence="7">The sequence shown here is derived from an EMBL/GenBank/DDBJ whole genome shotgun (WGS) entry which is preliminary data.</text>
</comment>
<reference evidence="7" key="2">
    <citation type="submission" date="2023-06" db="EMBL/GenBank/DDBJ databases">
        <authorList>
            <consortium name="Lawrence Berkeley National Laboratory"/>
            <person name="Mondo S.J."/>
            <person name="Hensen N."/>
            <person name="Bonometti L."/>
            <person name="Westerberg I."/>
            <person name="Brannstrom I.O."/>
            <person name="Guillou S."/>
            <person name="Cros-Aarteil S."/>
            <person name="Calhoun S."/>
            <person name="Haridas S."/>
            <person name="Kuo A."/>
            <person name="Pangilinan J."/>
            <person name="Riley R."/>
            <person name="Labutti K."/>
            <person name="Andreopoulos B."/>
            <person name="Lipzen A."/>
            <person name="Chen C."/>
            <person name="Yanf M."/>
            <person name="Daum C."/>
            <person name="Ng V."/>
            <person name="Clum A."/>
            <person name="Steindorff A."/>
            <person name="Ohm R."/>
            <person name="Martin F."/>
            <person name="Silar P."/>
            <person name="Natvig D."/>
            <person name="Lalanne C."/>
            <person name="Gautier V."/>
            <person name="Ament-Velasquez S.L."/>
            <person name="Kruys A."/>
            <person name="Hutchinson M.I."/>
            <person name="Powell A.J."/>
            <person name="Barry K."/>
            <person name="Miller A.N."/>
            <person name="Grigoriev I.V."/>
            <person name="Debuchy R."/>
            <person name="Gladieux P."/>
            <person name="Thoren M.H."/>
            <person name="Johannesson H."/>
        </authorList>
    </citation>
    <scope>NUCLEOTIDE SEQUENCE</scope>
    <source>
        <strain evidence="7">PSN324</strain>
    </source>
</reference>
<feature type="compositionally biased region" description="Pro residues" evidence="5">
    <location>
        <begin position="373"/>
        <end position="383"/>
    </location>
</feature>
<keyword evidence="8" id="KW-1185">Reference proteome</keyword>
<dbReference type="Proteomes" id="UP001321749">
    <property type="component" value="Unassembled WGS sequence"/>
</dbReference>
<protein>
    <submittedName>
        <fullName evidence="7">Uncharacterized protein</fullName>
    </submittedName>
</protein>
<feature type="compositionally biased region" description="Polar residues" evidence="5">
    <location>
        <begin position="343"/>
        <end position="354"/>
    </location>
</feature>
<keyword evidence="2 6" id="KW-0812">Transmembrane</keyword>
<dbReference type="GO" id="GO:0071944">
    <property type="term" value="C:cell periphery"/>
    <property type="evidence" value="ECO:0007669"/>
    <property type="project" value="UniProtKB-ARBA"/>
</dbReference>
<evidence type="ECO:0000256" key="3">
    <source>
        <dbReference type="ARBA" id="ARBA00022989"/>
    </source>
</evidence>
<evidence type="ECO:0000256" key="5">
    <source>
        <dbReference type="SAM" id="MobiDB-lite"/>
    </source>
</evidence>
<dbReference type="InterPro" id="IPR051694">
    <property type="entry name" value="Immunoregulatory_rcpt-like"/>
</dbReference>
<evidence type="ECO:0000256" key="6">
    <source>
        <dbReference type="SAM" id="Phobius"/>
    </source>
</evidence>
<feature type="region of interest" description="Disordered" evidence="5">
    <location>
        <begin position="316"/>
        <end position="530"/>
    </location>
</feature>
<dbReference type="GO" id="GO:0016020">
    <property type="term" value="C:membrane"/>
    <property type="evidence" value="ECO:0007669"/>
    <property type="project" value="UniProtKB-SubCell"/>
</dbReference>
<feature type="region of interest" description="Disordered" evidence="5">
    <location>
        <begin position="46"/>
        <end position="142"/>
    </location>
</feature>
<evidence type="ECO:0000256" key="1">
    <source>
        <dbReference type="ARBA" id="ARBA00004167"/>
    </source>
</evidence>
<name>A0AAV9HPH9_9PEZI</name>
<dbReference type="AlphaFoldDB" id="A0AAV9HPH9"/>
<feature type="compositionally biased region" description="Polar residues" evidence="5">
    <location>
        <begin position="477"/>
        <end position="486"/>
    </location>
</feature>
<reference evidence="7" key="1">
    <citation type="journal article" date="2023" name="Mol. Phylogenet. Evol.">
        <title>Genome-scale phylogeny and comparative genomics of the fungal order Sordariales.</title>
        <authorList>
            <person name="Hensen N."/>
            <person name="Bonometti L."/>
            <person name="Westerberg I."/>
            <person name="Brannstrom I.O."/>
            <person name="Guillou S."/>
            <person name="Cros-Aarteil S."/>
            <person name="Calhoun S."/>
            <person name="Haridas S."/>
            <person name="Kuo A."/>
            <person name="Mondo S."/>
            <person name="Pangilinan J."/>
            <person name="Riley R."/>
            <person name="LaButti K."/>
            <person name="Andreopoulos B."/>
            <person name="Lipzen A."/>
            <person name="Chen C."/>
            <person name="Yan M."/>
            <person name="Daum C."/>
            <person name="Ng V."/>
            <person name="Clum A."/>
            <person name="Steindorff A."/>
            <person name="Ohm R.A."/>
            <person name="Martin F."/>
            <person name="Silar P."/>
            <person name="Natvig D.O."/>
            <person name="Lalanne C."/>
            <person name="Gautier V."/>
            <person name="Ament-Velasquez S.L."/>
            <person name="Kruys A."/>
            <person name="Hutchinson M.I."/>
            <person name="Powell A.J."/>
            <person name="Barry K."/>
            <person name="Miller A.N."/>
            <person name="Grigoriev I.V."/>
            <person name="Debuchy R."/>
            <person name="Gladieux P."/>
            <person name="Hiltunen Thoren M."/>
            <person name="Johannesson H."/>
        </authorList>
    </citation>
    <scope>NUCLEOTIDE SEQUENCE</scope>
    <source>
        <strain evidence="7">PSN324</strain>
    </source>
</reference>
<feature type="compositionally biased region" description="Low complexity" evidence="5">
    <location>
        <begin position="117"/>
        <end position="130"/>
    </location>
</feature>
<accession>A0AAV9HPH9</accession>
<organism evidence="7 8">
    <name type="scientific">Cladorrhinum samala</name>
    <dbReference type="NCBI Taxonomy" id="585594"/>
    <lineage>
        <taxon>Eukaryota</taxon>
        <taxon>Fungi</taxon>
        <taxon>Dikarya</taxon>
        <taxon>Ascomycota</taxon>
        <taxon>Pezizomycotina</taxon>
        <taxon>Sordariomycetes</taxon>
        <taxon>Sordariomycetidae</taxon>
        <taxon>Sordariales</taxon>
        <taxon>Podosporaceae</taxon>
        <taxon>Cladorrhinum</taxon>
    </lineage>
</organism>
<proteinExistence type="predicted"/>
<dbReference type="PANTHER" id="PTHR15549">
    <property type="entry name" value="PAIRED IMMUNOGLOBULIN-LIKE TYPE 2 RECEPTOR"/>
    <property type="match status" value="1"/>
</dbReference>
<gene>
    <name evidence="7" type="ORF">QBC42DRAFT_328479</name>
</gene>
<feature type="compositionally biased region" description="Low complexity" evidence="5">
    <location>
        <begin position="77"/>
        <end position="107"/>
    </location>
</feature>
<keyword evidence="4 6" id="KW-0472">Membrane</keyword>
<evidence type="ECO:0000256" key="4">
    <source>
        <dbReference type="ARBA" id="ARBA00023136"/>
    </source>
</evidence>
<dbReference type="EMBL" id="MU864980">
    <property type="protein sequence ID" value="KAK4461970.1"/>
    <property type="molecule type" value="Genomic_DNA"/>
</dbReference>
<evidence type="ECO:0000313" key="7">
    <source>
        <dbReference type="EMBL" id="KAK4461970.1"/>
    </source>
</evidence>
<comment type="subcellular location">
    <subcellularLocation>
        <location evidence="1">Membrane</location>
        <topology evidence="1">Single-pass membrane protein</topology>
    </subcellularLocation>
</comment>
<feature type="transmembrane region" description="Helical" evidence="6">
    <location>
        <begin position="149"/>
        <end position="171"/>
    </location>
</feature>
<evidence type="ECO:0000313" key="8">
    <source>
        <dbReference type="Proteomes" id="UP001321749"/>
    </source>
</evidence>
<sequence>MKSATLLASLTAAVASPIEPRKNLQDEHILEFRQEAAEVVIETKLLTTRVRAPPATSTANAKPTATAKEENKSSRLSASATNSAPASSPSQSSPTPSPSDSVISTTETDSDSDSESTSEPTPTESTTSSEASLPDSENDRGGSISAGTAAGIAAGAVAGLALIGLIVFLIYRRRKGPIRGAVVTADYPDTMGMVDNEKDMGMGGMGGAPSLPDIEGLEASANGKFLSPRGVGFASGVGPMGSGGEDSLPSFPTEGEGEYEEVPLGAMAKEADDGAVGYSSPPPQQAGMYGYAAPLPQQQEQQQQYAEMPTAMAMAGTAHRGHDYSSPPQPQQQFAPQPGGQAYSSPFSPQQQQAGGFPVGMAVSSGQYHSYTPPKPHQQPYPNPEAVSPMEDRRRPSSARPVSAYLQGYPSPGNPPILPVSPLSTYYPDRQSSGPAPHPLPISPYYPGANDPAAQQQQQQPSPDLPRFMIPGGNRSRAMSYSSQYAGSAVGGFEDGNNAPPPPPVPAVPVMDSDGEQPLSPLRRNPYEAL</sequence>
<keyword evidence="3 6" id="KW-1133">Transmembrane helix</keyword>
<evidence type="ECO:0000256" key="2">
    <source>
        <dbReference type="ARBA" id="ARBA00022692"/>
    </source>
</evidence>